<reference evidence="8 9" key="1">
    <citation type="submission" date="2023-08" db="EMBL/GenBank/DDBJ databases">
        <title>A Necator americanus chromosomal reference genome.</title>
        <authorList>
            <person name="Ilik V."/>
            <person name="Petrzelkova K.J."/>
            <person name="Pardy F."/>
            <person name="Fuh T."/>
            <person name="Niatou-Singa F.S."/>
            <person name="Gouil Q."/>
            <person name="Baker L."/>
            <person name="Ritchie M.E."/>
            <person name="Jex A.R."/>
            <person name="Gazzola D."/>
            <person name="Li H."/>
            <person name="Toshio Fujiwara R."/>
            <person name="Zhan B."/>
            <person name="Aroian R.V."/>
            <person name="Pafco B."/>
            <person name="Schwarz E.M."/>
        </authorList>
    </citation>
    <scope>NUCLEOTIDE SEQUENCE [LARGE SCALE GENOMIC DNA]</scope>
    <source>
        <strain evidence="8 9">Aroian</strain>
        <tissue evidence="8">Whole animal</tissue>
    </source>
</reference>
<proteinExistence type="inferred from homology"/>
<dbReference type="InterPro" id="IPR036157">
    <property type="entry name" value="dUTPase-like_sf"/>
</dbReference>
<dbReference type="NCBIfam" id="TIGR00576">
    <property type="entry name" value="dut"/>
    <property type="match status" value="1"/>
</dbReference>
<evidence type="ECO:0000256" key="3">
    <source>
        <dbReference type="ARBA" id="ARBA00012379"/>
    </source>
</evidence>
<feature type="compositionally biased region" description="Low complexity" evidence="6">
    <location>
        <begin position="509"/>
        <end position="527"/>
    </location>
</feature>
<organism evidence="8 9">
    <name type="scientific">Necator americanus</name>
    <name type="common">Human hookworm</name>
    <dbReference type="NCBI Taxonomy" id="51031"/>
    <lineage>
        <taxon>Eukaryota</taxon>
        <taxon>Metazoa</taxon>
        <taxon>Ecdysozoa</taxon>
        <taxon>Nematoda</taxon>
        <taxon>Chromadorea</taxon>
        <taxon>Rhabditida</taxon>
        <taxon>Rhabditina</taxon>
        <taxon>Rhabditomorpha</taxon>
        <taxon>Strongyloidea</taxon>
        <taxon>Ancylostomatidae</taxon>
        <taxon>Bunostominae</taxon>
        <taxon>Necator</taxon>
    </lineage>
</organism>
<dbReference type="SUPFAM" id="SSF51283">
    <property type="entry name" value="dUTPase-like"/>
    <property type="match status" value="1"/>
</dbReference>
<evidence type="ECO:0000256" key="6">
    <source>
        <dbReference type="SAM" id="MobiDB-lite"/>
    </source>
</evidence>
<dbReference type="Gene3D" id="2.70.40.10">
    <property type="match status" value="1"/>
</dbReference>
<dbReference type="NCBIfam" id="NF001862">
    <property type="entry name" value="PRK00601.1"/>
    <property type="match status" value="1"/>
</dbReference>
<evidence type="ECO:0000256" key="4">
    <source>
        <dbReference type="ARBA" id="ARBA00022801"/>
    </source>
</evidence>
<feature type="compositionally biased region" description="Basic and acidic residues" evidence="6">
    <location>
        <begin position="264"/>
        <end position="277"/>
    </location>
</feature>
<dbReference type="InterPro" id="IPR033704">
    <property type="entry name" value="dUTPase_trimeric"/>
</dbReference>
<feature type="compositionally biased region" description="Basic and acidic residues" evidence="6">
    <location>
        <begin position="285"/>
        <end position="298"/>
    </location>
</feature>
<gene>
    <name evidence="8" type="primary">Necator_chrV.g17368</name>
    <name evidence="8" type="ORF">RB195_012579</name>
</gene>
<feature type="region of interest" description="Disordered" evidence="6">
    <location>
        <begin position="439"/>
        <end position="532"/>
    </location>
</feature>
<sequence>MATLSIHNENVDASGDTVECKKPKMDDQEERLTVRFVKLNPDAQTPVYGSAAAAGADLHSAEDCVVPAHGKLCVSTGLQLELPFGYYGRVAPRSGLASKNFIDVGAGVVDSDYRGELKVLLFNFGSTDFQVKKGDRIAQIICERIGHCTFTECESLTDTKRGAGGFGSTGKYETSYPTKLFLSTPIWPTYPLARSVNLLTHWDSLAAIKLLQNFGRKMVANSSKKEEKSSLSKRSGGNVLFKSKSNVKESERIARMKAAREMYSKLSKERSLKHPDVSSKPGAKKHPETIGNNDKENEPLSTENTSSPSRAFVFKPMASSMDMIRNNRIRVPNTRRASSIAGGRLLGPRPSLLPLGINVFDTNVSITDKQKVRDFVAGRLNTGTTPKKTASCSFDFDPQSEQLSARGSRSVRFRVEATITEQRESGSDEMLRADLQHESIPCQPRTDQSIPVPQSILKSKNKRPIFRKPSPPVTPISGSAASPATNRRGSLRKRSGPVTDPHSTRFQLSFASTTSDESSSVPVVSEARATGEQQENNFSKAYTALFNMKYEQWKEVEPIMLDELIEMLEDTRQRIQNDAALMPCDSSLSLISLPDEVVPHKTQKKGFRRVTPRGNPPSTDLQANQEVMLINESAQRLGIASPARSVRSSQRLRLKDPVSSALGGDSPFYPISSPFF</sequence>
<protein>
    <recommendedName>
        <fullName evidence="3">dUTP diphosphatase</fullName>
        <ecNumber evidence="3">3.6.1.23</ecNumber>
    </recommendedName>
</protein>
<comment type="caution">
    <text evidence="8">The sequence shown here is derived from an EMBL/GenBank/DDBJ whole genome shotgun (WGS) entry which is preliminary data.</text>
</comment>
<accession>A0ABR1DUA2</accession>
<dbReference type="EMBL" id="JAVFWL010000005">
    <property type="protein sequence ID" value="KAK6753056.1"/>
    <property type="molecule type" value="Genomic_DNA"/>
</dbReference>
<evidence type="ECO:0000259" key="7">
    <source>
        <dbReference type="Pfam" id="PF00692"/>
    </source>
</evidence>
<evidence type="ECO:0000256" key="1">
    <source>
        <dbReference type="ARBA" id="ARBA00005142"/>
    </source>
</evidence>
<feature type="compositionally biased region" description="Polar residues" evidence="6">
    <location>
        <begin position="476"/>
        <end position="488"/>
    </location>
</feature>
<feature type="region of interest" description="Disordered" evidence="6">
    <location>
        <begin position="264"/>
        <end position="308"/>
    </location>
</feature>
<keyword evidence="9" id="KW-1185">Reference proteome</keyword>
<name>A0ABR1DUA2_NECAM</name>
<evidence type="ECO:0000256" key="2">
    <source>
        <dbReference type="ARBA" id="ARBA00006581"/>
    </source>
</evidence>
<dbReference type="PANTHER" id="PTHR11241">
    <property type="entry name" value="DEOXYURIDINE 5'-TRIPHOSPHATE NUCLEOTIDOHYDROLASE"/>
    <property type="match status" value="1"/>
</dbReference>
<dbReference type="InterPro" id="IPR029054">
    <property type="entry name" value="dUTPase-like"/>
</dbReference>
<dbReference type="Proteomes" id="UP001303046">
    <property type="component" value="Unassembled WGS sequence"/>
</dbReference>
<keyword evidence="5" id="KW-0546">Nucleotide metabolism</keyword>
<feature type="compositionally biased region" description="Polar residues" evidence="6">
    <location>
        <begin position="299"/>
        <end position="308"/>
    </location>
</feature>
<feature type="compositionally biased region" description="Basic residues" evidence="6">
    <location>
        <begin position="602"/>
        <end position="611"/>
    </location>
</feature>
<comment type="similarity">
    <text evidence="2">Belongs to the dUTPase family.</text>
</comment>
<dbReference type="PANTHER" id="PTHR11241:SF0">
    <property type="entry name" value="DEOXYURIDINE 5'-TRIPHOSPHATE NUCLEOTIDOHYDROLASE"/>
    <property type="match status" value="1"/>
</dbReference>
<comment type="pathway">
    <text evidence="1">Pyrimidine metabolism; dUMP biosynthesis; dUMP from dCTP (dUTP route): step 2/2.</text>
</comment>
<feature type="domain" description="dUTPase-like" evidence="7">
    <location>
        <begin position="44"/>
        <end position="170"/>
    </location>
</feature>
<dbReference type="InterPro" id="IPR008181">
    <property type="entry name" value="dUTPase"/>
</dbReference>
<dbReference type="EC" id="3.6.1.23" evidence="3"/>
<feature type="region of interest" description="Disordered" evidence="6">
    <location>
        <begin position="602"/>
        <end position="621"/>
    </location>
</feature>
<keyword evidence="4" id="KW-0378">Hydrolase</keyword>
<evidence type="ECO:0000256" key="5">
    <source>
        <dbReference type="ARBA" id="ARBA00023080"/>
    </source>
</evidence>
<dbReference type="Pfam" id="PF00692">
    <property type="entry name" value="dUTPase"/>
    <property type="match status" value="1"/>
</dbReference>
<dbReference type="CDD" id="cd07557">
    <property type="entry name" value="trimeric_dUTPase"/>
    <property type="match status" value="1"/>
</dbReference>
<feature type="region of interest" description="Disordered" evidence="6">
    <location>
        <begin position="221"/>
        <end position="252"/>
    </location>
</feature>
<evidence type="ECO:0000313" key="8">
    <source>
        <dbReference type="EMBL" id="KAK6753056.1"/>
    </source>
</evidence>
<evidence type="ECO:0000313" key="9">
    <source>
        <dbReference type="Proteomes" id="UP001303046"/>
    </source>
</evidence>
<feature type="compositionally biased region" description="Polar residues" evidence="6">
    <location>
        <begin position="445"/>
        <end position="458"/>
    </location>
</feature>